<keyword evidence="1" id="KW-1133">Transmembrane helix</keyword>
<keyword evidence="1" id="KW-0812">Transmembrane</keyword>
<proteinExistence type="predicted"/>
<dbReference type="EMBL" id="JACMSF010000055">
    <property type="protein sequence ID" value="MBC2906610.1"/>
    <property type="molecule type" value="Genomic_DNA"/>
</dbReference>
<evidence type="ECO:0000256" key="1">
    <source>
        <dbReference type="SAM" id="Phobius"/>
    </source>
</evidence>
<dbReference type="Proteomes" id="UP000584670">
    <property type="component" value="Unassembled WGS sequence"/>
</dbReference>
<organism evidence="2 3">
    <name type="scientific">Streptomyces cupreus</name>
    <dbReference type="NCBI Taxonomy" id="2759956"/>
    <lineage>
        <taxon>Bacteria</taxon>
        <taxon>Bacillati</taxon>
        <taxon>Actinomycetota</taxon>
        <taxon>Actinomycetes</taxon>
        <taxon>Kitasatosporales</taxon>
        <taxon>Streptomycetaceae</taxon>
        <taxon>Streptomyces</taxon>
    </lineage>
</organism>
<accession>A0A7X1MFD5</accession>
<sequence length="64" mass="6674">MAARLDPPLSDRLREAAFDGFTDALAVSFWVCAATAVVGAVVAAALLGRPRRDTPAESETTAAR</sequence>
<dbReference type="AlphaFoldDB" id="A0A7X1MFD5"/>
<reference evidence="2 3" key="1">
    <citation type="submission" date="2020-08" db="EMBL/GenBank/DDBJ databases">
        <title>Streptomyces sp. PSKA01 genome sequencing and assembly.</title>
        <authorList>
            <person name="Mandal S."/>
            <person name="Maiti P.K."/>
            <person name="Das P."/>
        </authorList>
    </citation>
    <scope>NUCLEOTIDE SEQUENCE [LARGE SCALE GENOMIC DNA]</scope>
    <source>
        <strain evidence="2 3">PSKA01</strain>
    </source>
</reference>
<dbReference type="RefSeq" id="WP_186286527.1">
    <property type="nucleotide sequence ID" value="NZ_JACMSF010000055.1"/>
</dbReference>
<keyword evidence="3" id="KW-1185">Reference proteome</keyword>
<evidence type="ECO:0000313" key="3">
    <source>
        <dbReference type="Proteomes" id="UP000584670"/>
    </source>
</evidence>
<comment type="caution">
    <text evidence="2">The sequence shown here is derived from an EMBL/GenBank/DDBJ whole genome shotgun (WGS) entry which is preliminary data.</text>
</comment>
<keyword evidence="1" id="KW-0472">Membrane</keyword>
<protein>
    <submittedName>
        <fullName evidence="2">Uncharacterized protein</fullName>
    </submittedName>
</protein>
<evidence type="ECO:0000313" key="2">
    <source>
        <dbReference type="EMBL" id="MBC2906610.1"/>
    </source>
</evidence>
<gene>
    <name evidence="2" type="ORF">H4N64_34810</name>
</gene>
<name>A0A7X1MFD5_9ACTN</name>
<feature type="transmembrane region" description="Helical" evidence="1">
    <location>
        <begin position="27"/>
        <end position="47"/>
    </location>
</feature>